<sequence length="57" mass="6586">MLARNFRPLSNNKMSMVYLSYLTLGLTIPFVLPAHITQKKLNDCPYLKGKSTHRCIF</sequence>
<name>A0A1Q3ADA3_ZYGRO</name>
<dbReference type="EMBL" id="BDGX01000037">
    <property type="protein sequence ID" value="GAV53672.1"/>
    <property type="molecule type" value="Genomic_DNA"/>
</dbReference>
<comment type="caution">
    <text evidence="1">The sequence shown here is derived from an EMBL/GenBank/DDBJ whole genome shotgun (WGS) entry which is preliminary data.</text>
</comment>
<dbReference type="OrthoDB" id="4043946at2759"/>
<evidence type="ECO:0000313" key="2">
    <source>
        <dbReference type="Proteomes" id="UP000187013"/>
    </source>
</evidence>
<reference evidence="1 2" key="1">
    <citation type="submission" date="2016-08" db="EMBL/GenBank/DDBJ databases">
        <title>Draft genome sequence of allopolyploid Zygosaccharomyces rouxii.</title>
        <authorList>
            <person name="Watanabe J."/>
            <person name="Uehara K."/>
            <person name="Mogi Y."/>
            <person name="Tsukioka Y."/>
        </authorList>
    </citation>
    <scope>NUCLEOTIDE SEQUENCE [LARGE SCALE GENOMIC DNA]</scope>
    <source>
        <strain evidence="1 2">NBRC 110957</strain>
    </source>
</reference>
<dbReference type="Proteomes" id="UP000187013">
    <property type="component" value="Unassembled WGS sequence"/>
</dbReference>
<gene>
    <name evidence="1" type="ORF">ZYGR_0AK01740</name>
</gene>
<organism evidence="1 2">
    <name type="scientific">Zygosaccharomyces rouxii</name>
    <dbReference type="NCBI Taxonomy" id="4956"/>
    <lineage>
        <taxon>Eukaryota</taxon>
        <taxon>Fungi</taxon>
        <taxon>Dikarya</taxon>
        <taxon>Ascomycota</taxon>
        <taxon>Saccharomycotina</taxon>
        <taxon>Saccharomycetes</taxon>
        <taxon>Saccharomycetales</taxon>
        <taxon>Saccharomycetaceae</taxon>
        <taxon>Zygosaccharomyces</taxon>
    </lineage>
</organism>
<evidence type="ECO:0000313" key="1">
    <source>
        <dbReference type="EMBL" id="GAV53672.1"/>
    </source>
</evidence>
<protein>
    <submittedName>
        <fullName evidence="1">Uncharacterized protein</fullName>
    </submittedName>
</protein>
<proteinExistence type="predicted"/>
<accession>A0A1Q3ADA3</accession>
<dbReference type="AlphaFoldDB" id="A0A1Q3ADA3"/>